<sequence length="172" mass="20121">KMSKFNPFIIDKKDEFYVKIECYLIQETLIQQLKRVLSLIVKYKSLDLDNDKEERERMLENIIKNILMQRSYKDKENSIYQLNMGEGKTSVILVILSQMLASGKSSARINCLEPLIGVMQELLRNKFSGSLQKKIYVRPFSRGVLFSRENVEKIREMLNDCKNGKHILLVTP</sequence>
<feature type="domain" description="DUF3638" evidence="1">
    <location>
        <begin position="71"/>
        <end position="172"/>
    </location>
</feature>
<gene>
    <name evidence="2" type="ORF">SRO942_LOCUS49670</name>
</gene>
<dbReference type="Proteomes" id="UP000681722">
    <property type="component" value="Unassembled WGS sequence"/>
</dbReference>
<feature type="non-terminal residue" evidence="2">
    <location>
        <position position="1"/>
    </location>
</feature>
<feature type="non-terminal residue" evidence="2">
    <location>
        <position position="172"/>
    </location>
</feature>
<protein>
    <recommendedName>
        <fullName evidence="1">DUF3638 domain-containing protein</fullName>
    </recommendedName>
</protein>
<evidence type="ECO:0000259" key="1">
    <source>
        <dbReference type="Pfam" id="PF12340"/>
    </source>
</evidence>
<dbReference type="EMBL" id="CAJOBC010134835">
    <property type="protein sequence ID" value="CAF4625222.1"/>
    <property type="molecule type" value="Genomic_DNA"/>
</dbReference>
<evidence type="ECO:0000313" key="3">
    <source>
        <dbReference type="Proteomes" id="UP000681722"/>
    </source>
</evidence>
<dbReference type="AlphaFoldDB" id="A0A8S2ZI02"/>
<proteinExistence type="predicted"/>
<dbReference type="OrthoDB" id="10054352at2759"/>
<dbReference type="InterPro" id="IPR022099">
    <property type="entry name" value="DUF3638"/>
</dbReference>
<organism evidence="2 3">
    <name type="scientific">Didymodactylos carnosus</name>
    <dbReference type="NCBI Taxonomy" id="1234261"/>
    <lineage>
        <taxon>Eukaryota</taxon>
        <taxon>Metazoa</taxon>
        <taxon>Spiralia</taxon>
        <taxon>Gnathifera</taxon>
        <taxon>Rotifera</taxon>
        <taxon>Eurotatoria</taxon>
        <taxon>Bdelloidea</taxon>
        <taxon>Philodinida</taxon>
        <taxon>Philodinidae</taxon>
        <taxon>Didymodactylos</taxon>
    </lineage>
</organism>
<dbReference type="InterPro" id="IPR027417">
    <property type="entry name" value="P-loop_NTPase"/>
</dbReference>
<evidence type="ECO:0000313" key="2">
    <source>
        <dbReference type="EMBL" id="CAF4625222.1"/>
    </source>
</evidence>
<name>A0A8S2ZI02_9BILA</name>
<accession>A0A8S2ZI02</accession>
<dbReference type="SUPFAM" id="SSF52540">
    <property type="entry name" value="P-loop containing nucleoside triphosphate hydrolases"/>
    <property type="match status" value="1"/>
</dbReference>
<dbReference type="Pfam" id="PF12340">
    <property type="entry name" value="DUF3638"/>
    <property type="match status" value="1"/>
</dbReference>
<reference evidence="2" key="1">
    <citation type="submission" date="2021-02" db="EMBL/GenBank/DDBJ databases">
        <authorList>
            <person name="Nowell W R."/>
        </authorList>
    </citation>
    <scope>NUCLEOTIDE SEQUENCE</scope>
</reference>
<comment type="caution">
    <text evidence="2">The sequence shown here is derived from an EMBL/GenBank/DDBJ whole genome shotgun (WGS) entry which is preliminary data.</text>
</comment>